<dbReference type="Proteomes" id="UP001596084">
    <property type="component" value="Unassembled WGS sequence"/>
</dbReference>
<evidence type="ECO:0000256" key="2">
    <source>
        <dbReference type="ARBA" id="ARBA00010072"/>
    </source>
</evidence>
<dbReference type="SUPFAM" id="SSF161098">
    <property type="entry name" value="MetI-like"/>
    <property type="match status" value="1"/>
</dbReference>
<dbReference type="PROSITE" id="PS50928">
    <property type="entry name" value="ABC_TM1"/>
    <property type="match status" value="1"/>
</dbReference>
<dbReference type="InterPro" id="IPR000515">
    <property type="entry name" value="MetI-like"/>
</dbReference>
<evidence type="ECO:0000313" key="11">
    <source>
        <dbReference type="Proteomes" id="UP001596084"/>
    </source>
</evidence>
<reference evidence="11" key="1">
    <citation type="journal article" date="2019" name="Int. J. Syst. Evol. Microbiol.">
        <title>The Global Catalogue of Microorganisms (GCM) 10K type strain sequencing project: providing services to taxonomists for standard genome sequencing and annotation.</title>
        <authorList>
            <consortium name="The Broad Institute Genomics Platform"/>
            <consortium name="The Broad Institute Genome Sequencing Center for Infectious Disease"/>
            <person name="Wu L."/>
            <person name="Ma J."/>
        </authorList>
    </citation>
    <scope>NUCLEOTIDE SEQUENCE [LARGE SCALE GENOMIC DNA]</scope>
    <source>
        <strain evidence="11">CGMCC 4.7277</strain>
    </source>
</reference>
<dbReference type="CDD" id="cd06261">
    <property type="entry name" value="TM_PBP2"/>
    <property type="match status" value="1"/>
</dbReference>
<dbReference type="PANTHER" id="PTHR30614:SF34">
    <property type="entry name" value="BLR6398 PROTEIN"/>
    <property type="match status" value="1"/>
</dbReference>
<keyword evidence="6 8" id="KW-1133">Transmembrane helix</keyword>
<feature type="transmembrane region" description="Helical" evidence="8">
    <location>
        <begin position="53"/>
        <end position="76"/>
    </location>
</feature>
<feature type="transmembrane region" description="Helical" evidence="8">
    <location>
        <begin position="184"/>
        <end position="205"/>
    </location>
</feature>
<dbReference type="InterPro" id="IPR035906">
    <property type="entry name" value="MetI-like_sf"/>
</dbReference>
<feature type="domain" description="ABC transmembrane type-1" evidence="9">
    <location>
        <begin position="17"/>
        <end position="205"/>
    </location>
</feature>
<accession>A0ABW0Q851</accession>
<evidence type="ECO:0000256" key="5">
    <source>
        <dbReference type="ARBA" id="ARBA00022692"/>
    </source>
</evidence>
<comment type="subcellular location">
    <subcellularLocation>
        <location evidence="1">Cell inner membrane</location>
        <topology evidence="1">Multi-pass membrane protein</topology>
    </subcellularLocation>
    <subcellularLocation>
        <location evidence="8">Cell membrane</location>
        <topology evidence="8">Multi-pass membrane protein</topology>
    </subcellularLocation>
</comment>
<dbReference type="PANTHER" id="PTHR30614">
    <property type="entry name" value="MEMBRANE COMPONENT OF AMINO ACID ABC TRANSPORTER"/>
    <property type="match status" value="1"/>
</dbReference>
<evidence type="ECO:0000256" key="1">
    <source>
        <dbReference type="ARBA" id="ARBA00004429"/>
    </source>
</evidence>
<evidence type="ECO:0000313" key="10">
    <source>
        <dbReference type="EMBL" id="MFC5519857.1"/>
    </source>
</evidence>
<evidence type="ECO:0000256" key="4">
    <source>
        <dbReference type="ARBA" id="ARBA00022475"/>
    </source>
</evidence>
<keyword evidence="3 8" id="KW-0813">Transport</keyword>
<keyword evidence="4" id="KW-1003">Cell membrane</keyword>
<dbReference type="EMBL" id="JBHSMX010000006">
    <property type="protein sequence ID" value="MFC5519857.1"/>
    <property type="molecule type" value="Genomic_DNA"/>
</dbReference>
<evidence type="ECO:0000259" key="9">
    <source>
        <dbReference type="PROSITE" id="PS50928"/>
    </source>
</evidence>
<dbReference type="RefSeq" id="WP_068835487.1">
    <property type="nucleotide sequence ID" value="NZ_JBHSMX010000006.1"/>
</dbReference>
<keyword evidence="5 8" id="KW-0812">Transmembrane</keyword>
<organism evidence="10 11">
    <name type="scientific">Polaromonas jejuensis</name>
    <dbReference type="NCBI Taxonomy" id="457502"/>
    <lineage>
        <taxon>Bacteria</taxon>
        <taxon>Pseudomonadati</taxon>
        <taxon>Pseudomonadota</taxon>
        <taxon>Betaproteobacteria</taxon>
        <taxon>Burkholderiales</taxon>
        <taxon>Comamonadaceae</taxon>
        <taxon>Polaromonas</taxon>
    </lineage>
</organism>
<evidence type="ECO:0000256" key="3">
    <source>
        <dbReference type="ARBA" id="ARBA00022448"/>
    </source>
</evidence>
<gene>
    <name evidence="10" type="ORF">ACFPP7_02845</name>
</gene>
<dbReference type="Gene3D" id="1.10.3720.10">
    <property type="entry name" value="MetI-like"/>
    <property type="match status" value="1"/>
</dbReference>
<sequence>MSSFTTWDVIRNLLLSVPWTLFLSAIAFLGGSVLGLILLVLRIMKPNSVGRVITWYVQLFQGTPLLMQLFLTYFGLALFGLNPSPLLAATLCLSLYAGAFLTETWHGCVISIPKGQWEASSSLALNLREQLQYVIFPQAVRVSVPPTVGLGVQIIKNTSLASVIGFVELTRTGQIITNVTYDPFFVYGVVALLYFAICFPCSMWGRALECKFTFKH</sequence>
<name>A0ABW0Q851_9BURK</name>
<dbReference type="InterPro" id="IPR010065">
    <property type="entry name" value="AA_ABC_transptr_permease_3TM"/>
</dbReference>
<evidence type="ECO:0000256" key="6">
    <source>
        <dbReference type="ARBA" id="ARBA00022989"/>
    </source>
</evidence>
<protein>
    <submittedName>
        <fullName evidence="10">Amino acid ABC transporter permease</fullName>
    </submittedName>
</protein>
<dbReference type="NCBIfam" id="TIGR01726">
    <property type="entry name" value="HEQRo_perm_3TM"/>
    <property type="match status" value="1"/>
</dbReference>
<keyword evidence="11" id="KW-1185">Reference proteome</keyword>
<evidence type="ECO:0000256" key="8">
    <source>
        <dbReference type="RuleBase" id="RU363032"/>
    </source>
</evidence>
<dbReference type="Pfam" id="PF00528">
    <property type="entry name" value="BPD_transp_1"/>
    <property type="match status" value="1"/>
</dbReference>
<comment type="similarity">
    <text evidence="2">Belongs to the binding-protein-dependent transport system permease family. HisMQ subfamily.</text>
</comment>
<keyword evidence="7 8" id="KW-0472">Membrane</keyword>
<evidence type="ECO:0000256" key="7">
    <source>
        <dbReference type="ARBA" id="ARBA00023136"/>
    </source>
</evidence>
<dbReference type="InterPro" id="IPR043429">
    <property type="entry name" value="ArtM/GltK/GlnP/TcyL/YhdX-like"/>
</dbReference>
<proteinExistence type="inferred from homology"/>
<feature type="transmembrane region" description="Helical" evidence="8">
    <location>
        <begin position="20"/>
        <end position="41"/>
    </location>
</feature>
<comment type="caution">
    <text evidence="10">The sequence shown here is derived from an EMBL/GenBank/DDBJ whole genome shotgun (WGS) entry which is preliminary data.</text>
</comment>